<accession>A0A835PYE9</accession>
<evidence type="ECO:0000313" key="1">
    <source>
        <dbReference type="EMBL" id="KAG0460920.1"/>
    </source>
</evidence>
<sequence>MAARANFALTRPHPAPLSDRCWLRPLPIALINLSDKASAGLVVQEDNTMKLSQF</sequence>
<protein>
    <submittedName>
        <fullName evidence="1">Uncharacterized protein</fullName>
    </submittedName>
</protein>
<proteinExistence type="predicted"/>
<dbReference type="EMBL" id="JADCNL010000011">
    <property type="protein sequence ID" value="KAG0460920.1"/>
    <property type="molecule type" value="Genomic_DNA"/>
</dbReference>
<keyword evidence="2" id="KW-1185">Reference proteome</keyword>
<organism evidence="1 2">
    <name type="scientific">Vanilla planifolia</name>
    <name type="common">Vanilla</name>
    <dbReference type="NCBI Taxonomy" id="51239"/>
    <lineage>
        <taxon>Eukaryota</taxon>
        <taxon>Viridiplantae</taxon>
        <taxon>Streptophyta</taxon>
        <taxon>Embryophyta</taxon>
        <taxon>Tracheophyta</taxon>
        <taxon>Spermatophyta</taxon>
        <taxon>Magnoliopsida</taxon>
        <taxon>Liliopsida</taxon>
        <taxon>Asparagales</taxon>
        <taxon>Orchidaceae</taxon>
        <taxon>Vanilloideae</taxon>
        <taxon>Vanilleae</taxon>
        <taxon>Vanilla</taxon>
    </lineage>
</organism>
<comment type="caution">
    <text evidence="1">The sequence shown here is derived from an EMBL/GenBank/DDBJ whole genome shotgun (WGS) entry which is preliminary data.</text>
</comment>
<reference evidence="1 2" key="1">
    <citation type="journal article" date="2020" name="Nat. Food">
        <title>A phased Vanilla planifolia genome enables genetic improvement of flavour and production.</title>
        <authorList>
            <person name="Hasing T."/>
            <person name="Tang H."/>
            <person name="Brym M."/>
            <person name="Khazi F."/>
            <person name="Huang T."/>
            <person name="Chambers A.H."/>
        </authorList>
    </citation>
    <scope>NUCLEOTIDE SEQUENCE [LARGE SCALE GENOMIC DNA]</scope>
    <source>
        <tissue evidence="1">Leaf</tissue>
    </source>
</reference>
<name>A0A835PYE9_VANPL</name>
<evidence type="ECO:0000313" key="2">
    <source>
        <dbReference type="Proteomes" id="UP000636800"/>
    </source>
</evidence>
<dbReference type="AlphaFoldDB" id="A0A835PYE9"/>
<dbReference type="Proteomes" id="UP000636800">
    <property type="component" value="Chromosome 11"/>
</dbReference>
<gene>
    <name evidence="1" type="ORF">HPP92_021217</name>
</gene>
<dbReference type="OrthoDB" id="1434354at2759"/>